<feature type="zinc finger region" description="CHC2-type" evidence="12">
    <location>
        <begin position="39"/>
        <end position="63"/>
    </location>
</feature>
<evidence type="ECO:0000256" key="13">
    <source>
        <dbReference type="PIRNR" id="PIRNR002811"/>
    </source>
</evidence>
<evidence type="ECO:0000256" key="3">
    <source>
        <dbReference type="ARBA" id="ARBA00022679"/>
    </source>
</evidence>
<comment type="cofactor">
    <cofactor evidence="12 13">
        <name>Zn(2+)</name>
        <dbReference type="ChEBI" id="CHEBI:29105"/>
    </cofactor>
    <text evidence="12 13">Binds 1 zinc ion per monomer.</text>
</comment>
<dbReference type="SMART" id="SM00400">
    <property type="entry name" value="ZnF_CHCC"/>
    <property type="match status" value="1"/>
</dbReference>
<dbReference type="InterPro" id="IPR016136">
    <property type="entry name" value="DNA_helicase_N/primase_C"/>
</dbReference>
<keyword evidence="2 12" id="KW-0639">Primosome</keyword>
<sequence>MAYYSDELIEEIRSRNDIVDVISGYVRLQKKGSTYFGLCPFHNEKTPSFSVSPGKQMYYCFGCGAGGNVITFIMQYENYTFHEALELLAQRAGIELPKKEMTAKQRQEADKRARILEINKTAAKYFYMLLQSQQGRAAREYFQKRELSEETIRHFGLGYSSKYSNDLYQYLKRQGYEDSVLKDCGLVTIDEKRGGYDKFWNRAMFPIMDANNRVIGFGGRVTGQGEPKYLNSPETAVFDKSRNLYGLNFARTSKKPQILLCEGYMDVIALHQAGFDNAVASLGTAFTSGHASLLKRYTKEVYLTFDSDGAGVKAALRALPILKEAGLTAKVINMTPYKDPDEFIKALGANGYQERIDQAENSFLFEIRMLERDYDMSDPEDKTAFFGQVAQKILNFSEELERENYIEAVAQRYQVGFEQLRNMVKHLGTRGYTAAKQKPKKSGIQKEKKPDGMKQSQRLLLTWLIEDTSLFPVIEQYISPHDFTEPLYYEAARILYEQYHQGDINPAGIISRFTDEEQQKEAAALFNARIYPVESKAEREKALTETIVRIKKNSLEYRAAHLDPTDIAGLQQVIDDQKKLDAIKHLHILS</sequence>
<evidence type="ECO:0000256" key="9">
    <source>
        <dbReference type="ARBA" id="ARBA00022842"/>
    </source>
</evidence>
<evidence type="ECO:0000256" key="4">
    <source>
        <dbReference type="ARBA" id="ARBA00022695"/>
    </source>
</evidence>
<dbReference type="EC" id="2.7.7.101" evidence="12"/>
<dbReference type="Gene3D" id="3.90.580.10">
    <property type="entry name" value="Zinc finger, CHC2-type domain"/>
    <property type="match status" value="1"/>
</dbReference>
<evidence type="ECO:0000256" key="1">
    <source>
        <dbReference type="ARBA" id="ARBA00022478"/>
    </source>
</evidence>
<evidence type="ECO:0000256" key="10">
    <source>
        <dbReference type="ARBA" id="ARBA00023125"/>
    </source>
</evidence>
<evidence type="ECO:0000256" key="8">
    <source>
        <dbReference type="ARBA" id="ARBA00022833"/>
    </source>
</evidence>
<comment type="similarity">
    <text evidence="12 13">Belongs to the DnaG primase family.</text>
</comment>
<comment type="subunit">
    <text evidence="12">Monomer. Interacts with DnaB.</text>
</comment>
<dbReference type="InterPro" id="IPR006171">
    <property type="entry name" value="TOPRIM_dom"/>
</dbReference>
<dbReference type="CDD" id="cd03364">
    <property type="entry name" value="TOPRIM_DnaG_primases"/>
    <property type="match status" value="1"/>
</dbReference>
<dbReference type="Proteomes" id="UP001652442">
    <property type="component" value="Unassembled WGS sequence"/>
</dbReference>
<dbReference type="InterPro" id="IPR019475">
    <property type="entry name" value="DNA_primase_DnaB-bd"/>
</dbReference>
<evidence type="ECO:0000256" key="5">
    <source>
        <dbReference type="ARBA" id="ARBA00022705"/>
    </source>
</evidence>
<dbReference type="Pfam" id="PF10410">
    <property type="entry name" value="DnaB_bind"/>
    <property type="match status" value="1"/>
</dbReference>
<evidence type="ECO:0000256" key="2">
    <source>
        <dbReference type="ARBA" id="ARBA00022515"/>
    </source>
</evidence>
<comment type="domain">
    <text evidence="12">Contains an N-terminal zinc-binding domain, a central core domain that contains the primase activity, and a C-terminal DnaB-binding domain.</text>
</comment>
<dbReference type="InterPro" id="IPR036977">
    <property type="entry name" value="DNA_primase_Znf_CHC2"/>
</dbReference>
<dbReference type="InterPro" id="IPR013264">
    <property type="entry name" value="DNAG_N"/>
</dbReference>
<comment type="catalytic activity">
    <reaction evidence="12">
        <text>ssDNA + n NTP = ssDNA/pppN(pN)n-1 hybrid + (n-1) diphosphate.</text>
        <dbReference type="EC" id="2.7.7.101"/>
    </reaction>
</comment>
<dbReference type="InterPro" id="IPR050219">
    <property type="entry name" value="DnaG_primase"/>
</dbReference>
<dbReference type="HAMAP" id="MF_00974">
    <property type="entry name" value="DNA_primase_DnaG"/>
    <property type="match status" value="1"/>
</dbReference>
<keyword evidence="8 12" id="KW-0862">Zinc</keyword>
<evidence type="ECO:0000256" key="11">
    <source>
        <dbReference type="ARBA" id="ARBA00023163"/>
    </source>
</evidence>
<dbReference type="SUPFAM" id="SSF57783">
    <property type="entry name" value="Zinc beta-ribbon"/>
    <property type="match status" value="1"/>
</dbReference>
<organism evidence="16 17">
    <name type="scientific">Brotonthovivens ammoniilytica</name>
    <dbReference type="NCBI Taxonomy" id="2981725"/>
    <lineage>
        <taxon>Bacteria</taxon>
        <taxon>Bacillati</taxon>
        <taxon>Bacillota</taxon>
        <taxon>Clostridia</taxon>
        <taxon>Lachnospirales</taxon>
        <taxon>Lachnospiraceae</taxon>
        <taxon>Brotonthovivens</taxon>
    </lineage>
</organism>
<reference evidence="16 17" key="1">
    <citation type="journal article" date="2021" name="ISME Commun">
        <title>Automated analysis of genomic sequences facilitates high-throughput and comprehensive description of bacteria.</title>
        <authorList>
            <person name="Hitch T.C.A."/>
        </authorList>
    </citation>
    <scope>NUCLEOTIDE SEQUENCE [LARGE SCALE GENOMIC DNA]</scope>
    <source>
        <strain evidence="16 17">Sanger_109</strain>
    </source>
</reference>
<keyword evidence="3 12" id="KW-0808">Transferase</keyword>
<evidence type="ECO:0000313" key="16">
    <source>
        <dbReference type="EMBL" id="MCU6763028.1"/>
    </source>
</evidence>
<evidence type="ECO:0000256" key="12">
    <source>
        <dbReference type="HAMAP-Rule" id="MF_00974"/>
    </source>
</evidence>
<dbReference type="RefSeq" id="WP_158425684.1">
    <property type="nucleotide sequence ID" value="NZ_JAOQJQ010000005.1"/>
</dbReference>
<dbReference type="InterPro" id="IPR034151">
    <property type="entry name" value="TOPRIM_DnaG_bac"/>
</dbReference>
<dbReference type="PANTHER" id="PTHR30313:SF2">
    <property type="entry name" value="DNA PRIMASE"/>
    <property type="match status" value="1"/>
</dbReference>
<dbReference type="Gene3D" id="3.40.1360.10">
    <property type="match status" value="1"/>
</dbReference>
<dbReference type="PANTHER" id="PTHR30313">
    <property type="entry name" value="DNA PRIMASE"/>
    <property type="match status" value="1"/>
</dbReference>
<dbReference type="EMBL" id="JAOQJQ010000005">
    <property type="protein sequence ID" value="MCU6763028.1"/>
    <property type="molecule type" value="Genomic_DNA"/>
</dbReference>
<dbReference type="InterPro" id="IPR002694">
    <property type="entry name" value="Znf_CHC2"/>
</dbReference>
<keyword evidence="10 12" id="KW-0238">DNA-binding</keyword>
<keyword evidence="5 12" id="KW-0235">DNA replication</keyword>
<keyword evidence="17" id="KW-1185">Reference proteome</keyword>
<accession>A0ABT2TLD9</accession>
<dbReference type="PIRSF" id="PIRSF002811">
    <property type="entry name" value="DnaG"/>
    <property type="match status" value="1"/>
</dbReference>
<dbReference type="SUPFAM" id="SSF56731">
    <property type="entry name" value="DNA primase core"/>
    <property type="match status" value="1"/>
</dbReference>
<keyword evidence="11 12" id="KW-0804">Transcription</keyword>
<protein>
    <recommendedName>
        <fullName evidence="12 13">DNA primase</fullName>
        <ecNumber evidence="12">2.7.7.101</ecNumber>
    </recommendedName>
</protein>
<keyword evidence="4 12" id="KW-0548">Nucleotidyltransferase</keyword>
<evidence type="ECO:0000256" key="7">
    <source>
        <dbReference type="ARBA" id="ARBA00022771"/>
    </source>
</evidence>
<dbReference type="PROSITE" id="PS50880">
    <property type="entry name" value="TOPRIM"/>
    <property type="match status" value="1"/>
</dbReference>
<dbReference type="InterPro" id="IPR030846">
    <property type="entry name" value="DnaG_bac"/>
</dbReference>
<feature type="domain" description="Toprim" evidence="15">
    <location>
        <begin position="256"/>
        <end position="337"/>
    </location>
</feature>
<evidence type="ECO:0000256" key="14">
    <source>
        <dbReference type="SAM" id="MobiDB-lite"/>
    </source>
</evidence>
<feature type="region of interest" description="Disordered" evidence="14">
    <location>
        <begin position="434"/>
        <end position="453"/>
    </location>
</feature>
<keyword evidence="1 12" id="KW-0240">DNA-directed RNA polymerase</keyword>
<evidence type="ECO:0000313" key="17">
    <source>
        <dbReference type="Proteomes" id="UP001652442"/>
    </source>
</evidence>
<name>A0ABT2TLD9_9FIRM</name>
<dbReference type="SMART" id="SM00493">
    <property type="entry name" value="TOPRIM"/>
    <property type="match status" value="1"/>
</dbReference>
<dbReference type="Pfam" id="PF08275">
    <property type="entry name" value="DNAG_N"/>
    <property type="match status" value="1"/>
</dbReference>
<keyword evidence="6 12" id="KW-0479">Metal-binding</keyword>
<dbReference type="Pfam" id="PF01807">
    <property type="entry name" value="Zn_ribbon_DnaG"/>
    <property type="match status" value="1"/>
</dbReference>
<evidence type="ECO:0000259" key="15">
    <source>
        <dbReference type="PROSITE" id="PS50880"/>
    </source>
</evidence>
<dbReference type="Gene3D" id="1.10.860.10">
    <property type="entry name" value="DNAb Helicase, Chain A"/>
    <property type="match status" value="1"/>
</dbReference>
<proteinExistence type="inferred from homology"/>
<evidence type="ECO:0000256" key="6">
    <source>
        <dbReference type="ARBA" id="ARBA00022723"/>
    </source>
</evidence>
<dbReference type="Pfam" id="PF13155">
    <property type="entry name" value="Toprim_2"/>
    <property type="match status" value="1"/>
</dbReference>
<dbReference type="NCBIfam" id="TIGR01391">
    <property type="entry name" value="dnaG"/>
    <property type="match status" value="1"/>
</dbReference>
<dbReference type="InterPro" id="IPR037068">
    <property type="entry name" value="DNA_primase_core_N_sf"/>
</dbReference>
<comment type="caution">
    <text evidence="16">The sequence shown here is derived from an EMBL/GenBank/DDBJ whole genome shotgun (WGS) entry which is preliminary data.</text>
</comment>
<keyword evidence="9" id="KW-0460">Magnesium</keyword>
<gene>
    <name evidence="12 16" type="primary">dnaG</name>
    <name evidence="16" type="ORF">OCV88_11935</name>
</gene>
<dbReference type="Gene3D" id="3.90.980.10">
    <property type="entry name" value="DNA primase, catalytic core, N-terminal domain"/>
    <property type="match status" value="1"/>
</dbReference>
<keyword evidence="7 12" id="KW-0863">Zinc-finger</keyword>
<comment type="function">
    <text evidence="12 13">RNA polymerase that catalyzes the synthesis of short RNA molecules used as primers for DNA polymerase during DNA replication.</text>
</comment>
<dbReference type="InterPro" id="IPR006295">
    <property type="entry name" value="DNA_primase_DnaG"/>
</dbReference>